<dbReference type="Proteomes" id="UP001189429">
    <property type="component" value="Unassembled WGS sequence"/>
</dbReference>
<sequence length="196" mass="20874">EEEEKEEEEEEEEGKRVLPPEKTKGRSLLTSASPAGRPPTQRPRHAGWREERGGMQEEERRRRQGDKTPAGRQLGAAPGCSRPCRRVAGADAPSARAGPCACARGAVPTGEEGADGGAQRSGICLYLATTSTSSSSQPRKYLTSSPRLRGRPWRCPGRAPWKAAAQGAGPEPPPQREAPRPREAVGAPAGSRGAPR</sequence>
<dbReference type="EMBL" id="CAUYUJ010003106">
    <property type="protein sequence ID" value="CAK0803843.1"/>
    <property type="molecule type" value="Genomic_DNA"/>
</dbReference>
<feature type="compositionally biased region" description="Low complexity" evidence="1">
    <location>
        <begin position="92"/>
        <end position="106"/>
    </location>
</feature>
<protein>
    <submittedName>
        <fullName evidence="2">Uncharacterized protein</fullName>
    </submittedName>
</protein>
<organism evidence="2 3">
    <name type="scientific">Prorocentrum cordatum</name>
    <dbReference type="NCBI Taxonomy" id="2364126"/>
    <lineage>
        <taxon>Eukaryota</taxon>
        <taxon>Sar</taxon>
        <taxon>Alveolata</taxon>
        <taxon>Dinophyceae</taxon>
        <taxon>Prorocentrales</taxon>
        <taxon>Prorocentraceae</taxon>
        <taxon>Prorocentrum</taxon>
    </lineage>
</organism>
<feature type="compositionally biased region" description="Acidic residues" evidence="1">
    <location>
        <begin position="1"/>
        <end position="12"/>
    </location>
</feature>
<feature type="region of interest" description="Disordered" evidence="1">
    <location>
        <begin position="1"/>
        <end position="196"/>
    </location>
</feature>
<evidence type="ECO:0000256" key="1">
    <source>
        <dbReference type="SAM" id="MobiDB-lite"/>
    </source>
</evidence>
<feature type="compositionally biased region" description="Basic and acidic residues" evidence="1">
    <location>
        <begin position="13"/>
        <end position="24"/>
    </location>
</feature>
<name>A0ABN9QD46_9DINO</name>
<evidence type="ECO:0000313" key="2">
    <source>
        <dbReference type="EMBL" id="CAK0803843.1"/>
    </source>
</evidence>
<comment type="caution">
    <text evidence="2">The sequence shown here is derived from an EMBL/GenBank/DDBJ whole genome shotgun (WGS) entry which is preliminary data.</text>
</comment>
<gene>
    <name evidence="2" type="ORF">PCOR1329_LOCUS10867</name>
</gene>
<evidence type="ECO:0000313" key="3">
    <source>
        <dbReference type="Proteomes" id="UP001189429"/>
    </source>
</evidence>
<accession>A0ABN9QD46</accession>
<reference evidence="2" key="1">
    <citation type="submission" date="2023-10" db="EMBL/GenBank/DDBJ databases">
        <authorList>
            <person name="Chen Y."/>
            <person name="Shah S."/>
            <person name="Dougan E. K."/>
            <person name="Thang M."/>
            <person name="Chan C."/>
        </authorList>
    </citation>
    <scope>NUCLEOTIDE SEQUENCE [LARGE SCALE GENOMIC DNA]</scope>
</reference>
<feature type="non-terminal residue" evidence="2">
    <location>
        <position position="1"/>
    </location>
</feature>
<proteinExistence type="predicted"/>
<feature type="compositionally biased region" description="Basic and acidic residues" evidence="1">
    <location>
        <begin position="47"/>
        <end position="61"/>
    </location>
</feature>
<keyword evidence="3" id="KW-1185">Reference proteome</keyword>